<dbReference type="InterPro" id="IPR003959">
    <property type="entry name" value="ATPase_AAA_core"/>
</dbReference>
<keyword evidence="8" id="KW-1185">Reference proteome</keyword>
<dbReference type="InterPro" id="IPR050168">
    <property type="entry name" value="AAA_ATPase_domain"/>
</dbReference>
<dbReference type="PANTHER" id="PTHR23077">
    <property type="entry name" value="AAA-FAMILY ATPASE"/>
    <property type="match status" value="1"/>
</dbReference>
<dbReference type="InterPro" id="IPR003960">
    <property type="entry name" value="ATPase_AAA_CS"/>
</dbReference>
<comment type="similarity">
    <text evidence="4">Belongs to the AAA ATPase family.</text>
</comment>
<dbReference type="RefSeq" id="WP_190131100.1">
    <property type="nucleotide sequence ID" value="NZ_BNBD01000008.1"/>
</dbReference>
<evidence type="ECO:0000256" key="4">
    <source>
        <dbReference type="RuleBase" id="RU003651"/>
    </source>
</evidence>
<dbReference type="SUPFAM" id="SSF48452">
    <property type="entry name" value="TPR-like"/>
    <property type="match status" value="1"/>
</dbReference>
<dbReference type="PROSITE" id="PS00674">
    <property type="entry name" value="AAA"/>
    <property type="match status" value="1"/>
</dbReference>
<name>A0A919B5Q8_9ACTN</name>
<dbReference type="InterPro" id="IPR041569">
    <property type="entry name" value="AAA_lid_3"/>
</dbReference>
<dbReference type="PRINTS" id="PR01217">
    <property type="entry name" value="PRICHEXTENSN"/>
</dbReference>
<feature type="domain" description="AAA+ ATPase" evidence="6">
    <location>
        <begin position="231"/>
        <end position="369"/>
    </location>
</feature>
<dbReference type="Gene3D" id="1.25.40.10">
    <property type="entry name" value="Tetratricopeptide repeat domain"/>
    <property type="match status" value="1"/>
</dbReference>
<keyword evidence="3" id="KW-0175">Coiled coil</keyword>
<feature type="region of interest" description="Disordered" evidence="5">
    <location>
        <begin position="137"/>
        <end position="193"/>
    </location>
</feature>
<dbReference type="Pfam" id="PF14559">
    <property type="entry name" value="TPR_19"/>
    <property type="match status" value="1"/>
</dbReference>
<evidence type="ECO:0000256" key="5">
    <source>
        <dbReference type="SAM" id="MobiDB-lite"/>
    </source>
</evidence>
<sequence>MPDESSSPLIKSLRTAVDAAPDDVPLRLHLAGLLLGQGLRQEAIVQAAAALQREPGNAEAQALMARAVVPAPAPEPAPAAPQPTPPAPEPAPVAPQPAPPAPEPAPAAEEPSAEPPSGGYDWTRAEDEVAGIVPPRFVTATPPQAPAPEAPAHPEAPAPGPAPHAEHPEHPLPAHPHGADDDGASPWDVETGGTLTLADVGGMHEVKDRLNAAFLAPLRNPELRRLYGKSLGGGLLLYGPPGCGKTFIARAVAGELGARFMSVSISDVLDMWMGNSERNLRQLFETARRNAPCVLFLDEIDALGAKRSQIRHTGMRTTVNQLLTELDGVGGSADDGVFVLAATNHPWDVDTALRRPGRLDRMLLVLPPDQPARETILHHHLKDRPVAGIDLAKLARRTDGFSGADLKHLCESAAERALMDSVRTGRPRMIGMADFAAALGQLRPSTGPWFAAARNVAQFANEGGAYDDLLVYLKKRKLL</sequence>
<dbReference type="Pfam" id="PF00004">
    <property type="entry name" value="AAA"/>
    <property type="match status" value="1"/>
</dbReference>
<organism evidence="7 8">
    <name type="scientific">Streptomyces mashuensis</name>
    <dbReference type="NCBI Taxonomy" id="33904"/>
    <lineage>
        <taxon>Bacteria</taxon>
        <taxon>Bacillati</taxon>
        <taxon>Actinomycetota</taxon>
        <taxon>Actinomycetes</taxon>
        <taxon>Kitasatosporales</taxon>
        <taxon>Streptomycetaceae</taxon>
        <taxon>Streptomyces</taxon>
    </lineage>
</organism>
<dbReference type="InterPro" id="IPR003593">
    <property type="entry name" value="AAA+_ATPase"/>
</dbReference>
<proteinExistence type="inferred from homology"/>
<dbReference type="FunFam" id="3.40.50.300:FF:001025">
    <property type="entry name" value="ATPase family, AAA domain-containing 2B"/>
    <property type="match status" value="1"/>
</dbReference>
<evidence type="ECO:0000256" key="1">
    <source>
        <dbReference type="ARBA" id="ARBA00022741"/>
    </source>
</evidence>
<dbReference type="Pfam" id="PF17862">
    <property type="entry name" value="AAA_lid_3"/>
    <property type="match status" value="1"/>
</dbReference>
<evidence type="ECO:0000256" key="3">
    <source>
        <dbReference type="ARBA" id="ARBA00023054"/>
    </source>
</evidence>
<dbReference type="SMART" id="SM00382">
    <property type="entry name" value="AAA"/>
    <property type="match status" value="1"/>
</dbReference>
<comment type="caution">
    <text evidence="7">The sequence shown here is derived from an EMBL/GenBank/DDBJ whole genome shotgun (WGS) entry which is preliminary data.</text>
</comment>
<accession>A0A919B5Q8</accession>
<feature type="compositionally biased region" description="Pro residues" evidence="5">
    <location>
        <begin position="143"/>
        <end position="162"/>
    </location>
</feature>
<reference evidence="7" key="2">
    <citation type="submission" date="2020-09" db="EMBL/GenBank/DDBJ databases">
        <authorList>
            <person name="Sun Q."/>
            <person name="Ohkuma M."/>
        </authorList>
    </citation>
    <scope>NUCLEOTIDE SEQUENCE</scope>
    <source>
        <strain evidence="7">JCM 4059</strain>
    </source>
</reference>
<protein>
    <submittedName>
        <fullName evidence="7">ATPase AAA</fullName>
    </submittedName>
</protein>
<dbReference type="EMBL" id="BNBD01000008">
    <property type="protein sequence ID" value="GHF55292.1"/>
    <property type="molecule type" value="Genomic_DNA"/>
</dbReference>
<dbReference type="GO" id="GO:0005524">
    <property type="term" value="F:ATP binding"/>
    <property type="evidence" value="ECO:0007669"/>
    <property type="project" value="UniProtKB-KW"/>
</dbReference>
<evidence type="ECO:0000313" key="8">
    <source>
        <dbReference type="Proteomes" id="UP000638313"/>
    </source>
</evidence>
<dbReference type="Gene3D" id="3.40.50.300">
    <property type="entry name" value="P-loop containing nucleotide triphosphate hydrolases"/>
    <property type="match status" value="1"/>
</dbReference>
<feature type="region of interest" description="Disordered" evidence="5">
    <location>
        <begin position="72"/>
        <end position="122"/>
    </location>
</feature>
<dbReference type="Gene3D" id="1.10.8.60">
    <property type="match status" value="1"/>
</dbReference>
<dbReference type="GO" id="GO:0016887">
    <property type="term" value="F:ATP hydrolysis activity"/>
    <property type="evidence" value="ECO:0007669"/>
    <property type="project" value="InterPro"/>
</dbReference>
<dbReference type="InterPro" id="IPR027417">
    <property type="entry name" value="P-loop_NTPase"/>
</dbReference>
<evidence type="ECO:0000259" key="6">
    <source>
        <dbReference type="SMART" id="SM00382"/>
    </source>
</evidence>
<gene>
    <name evidence="7" type="ORF">GCM10010218_40940</name>
</gene>
<keyword evidence="1 4" id="KW-0547">Nucleotide-binding</keyword>
<feature type="compositionally biased region" description="Basic and acidic residues" evidence="5">
    <location>
        <begin position="164"/>
        <end position="180"/>
    </location>
</feature>
<keyword evidence="2 4" id="KW-0067">ATP-binding</keyword>
<dbReference type="AlphaFoldDB" id="A0A919B5Q8"/>
<dbReference type="Proteomes" id="UP000638313">
    <property type="component" value="Unassembled WGS sequence"/>
</dbReference>
<evidence type="ECO:0000256" key="2">
    <source>
        <dbReference type="ARBA" id="ARBA00022840"/>
    </source>
</evidence>
<dbReference type="SUPFAM" id="SSF52540">
    <property type="entry name" value="P-loop containing nucleoside triphosphate hydrolases"/>
    <property type="match status" value="1"/>
</dbReference>
<evidence type="ECO:0000313" key="7">
    <source>
        <dbReference type="EMBL" id="GHF55292.1"/>
    </source>
</evidence>
<dbReference type="InterPro" id="IPR011990">
    <property type="entry name" value="TPR-like_helical_dom_sf"/>
</dbReference>
<feature type="compositionally biased region" description="Pro residues" evidence="5">
    <location>
        <begin position="72"/>
        <end position="105"/>
    </location>
</feature>
<reference evidence="7" key="1">
    <citation type="journal article" date="2014" name="Int. J. Syst. Evol. Microbiol.">
        <title>Complete genome sequence of Corynebacterium casei LMG S-19264T (=DSM 44701T), isolated from a smear-ripened cheese.</title>
        <authorList>
            <consortium name="US DOE Joint Genome Institute (JGI-PGF)"/>
            <person name="Walter F."/>
            <person name="Albersmeier A."/>
            <person name="Kalinowski J."/>
            <person name="Ruckert C."/>
        </authorList>
    </citation>
    <scope>NUCLEOTIDE SEQUENCE</scope>
    <source>
        <strain evidence="7">JCM 4059</strain>
    </source>
</reference>
<dbReference type="PANTHER" id="PTHR23077:SF171">
    <property type="entry name" value="NUCLEAR VALOSIN-CONTAINING PROTEIN-LIKE"/>
    <property type="match status" value="1"/>
</dbReference>